<feature type="coiled-coil region" evidence="6">
    <location>
        <begin position="19"/>
        <end position="78"/>
    </location>
</feature>
<dbReference type="InterPro" id="IPR027785">
    <property type="entry name" value="UvrD-like_helicase_C"/>
</dbReference>
<dbReference type="InterPro" id="IPR014016">
    <property type="entry name" value="UvrD-like_ATP-bd"/>
</dbReference>
<accession>A0ABV6JG55</accession>
<gene>
    <name evidence="8" type="primary">helD</name>
    <name evidence="8" type="ORF">ACFFJ8_26545</name>
</gene>
<dbReference type="PANTHER" id="PTHR11070:SF17">
    <property type="entry name" value="DNA HELICASE IV"/>
    <property type="match status" value="1"/>
</dbReference>
<dbReference type="RefSeq" id="WP_204816070.1">
    <property type="nucleotide sequence ID" value="NZ_JANHOF010000001.1"/>
</dbReference>
<dbReference type="Proteomes" id="UP001589818">
    <property type="component" value="Unassembled WGS sequence"/>
</dbReference>
<keyword evidence="3 5" id="KW-0347">Helicase</keyword>
<reference evidence="8 9" key="1">
    <citation type="submission" date="2024-09" db="EMBL/GenBank/DDBJ databases">
        <authorList>
            <person name="Sun Q."/>
            <person name="Mori K."/>
        </authorList>
    </citation>
    <scope>NUCLEOTIDE SEQUENCE [LARGE SCALE GENOMIC DNA]</scope>
    <source>
        <strain evidence="8 9">CCM 4839</strain>
    </source>
</reference>
<evidence type="ECO:0000256" key="2">
    <source>
        <dbReference type="ARBA" id="ARBA00022801"/>
    </source>
</evidence>
<evidence type="ECO:0000313" key="8">
    <source>
        <dbReference type="EMBL" id="MFC0394910.1"/>
    </source>
</evidence>
<keyword evidence="6" id="KW-0175">Coiled coil</keyword>
<evidence type="ECO:0000256" key="6">
    <source>
        <dbReference type="SAM" id="Coils"/>
    </source>
</evidence>
<dbReference type="InterPro" id="IPR000212">
    <property type="entry name" value="DNA_helicase_UvrD/REP"/>
</dbReference>
<evidence type="ECO:0000256" key="5">
    <source>
        <dbReference type="PROSITE-ProRule" id="PRU00560"/>
    </source>
</evidence>
<feature type="binding site" evidence="5">
    <location>
        <begin position="233"/>
        <end position="240"/>
    </location>
    <ligand>
        <name>ATP</name>
        <dbReference type="ChEBI" id="CHEBI:30616"/>
    </ligand>
</feature>
<organism evidence="8 9">
    <name type="scientific">Paenibacillus mendelii</name>
    <dbReference type="NCBI Taxonomy" id="206163"/>
    <lineage>
        <taxon>Bacteria</taxon>
        <taxon>Bacillati</taxon>
        <taxon>Bacillota</taxon>
        <taxon>Bacilli</taxon>
        <taxon>Bacillales</taxon>
        <taxon>Paenibacillaceae</taxon>
        <taxon>Paenibacillus</taxon>
    </lineage>
</organism>
<dbReference type="InterPro" id="IPR048228">
    <property type="entry name" value="HelD_bacillota"/>
</dbReference>
<keyword evidence="4 5" id="KW-0067">ATP-binding</keyword>
<comment type="caution">
    <text evidence="8">The sequence shown here is derived from an EMBL/GenBank/DDBJ whole genome shotgun (WGS) entry which is preliminary data.</text>
</comment>
<dbReference type="NCBIfam" id="NF041464">
    <property type="entry name" value="HelD_BACSU"/>
    <property type="match status" value="1"/>
</dbReference>
<feature type="domain" description="UvrD-like helicase ATP-binding" evidence="7">
    <location>
        <begin position="212"/>
        <end position="621"/>
    </location>
</feature>
<dbReference type="EMBL" id="JBHLVF010000041">
    <property type="protein sequence ID" value="MFC0394910.1"/>
    <property type="molecule type" value="Genomic_DNA"/>
</dbReference>
<sequence>MSEPAQDWKCEQLRVDQVVQEIDGQMATLERQTSEARSEMVEIRKNFWDDVTVNFEDAAELAETAASLRQQAEMLFDREHAHRQSDKQLRTLKKLRQSPYFGRIDFVENGESASEPIYLGIASLRDATDTDYLIYDWRAPVSSLYYDYPPGPARYDTPMGMIGGELKLKRQFVIRDGVIASLFDTGVTIGDEMLQEVLGKHSDAQMKSIVATIQREQNLIIRNDRSRLLVVQGAAGSGKTSAALQRVAYLLYRHRGTLSADQIVLFSPNPMFNSYVSTVLPELGEDNMEQTTFQDYLHFRLSKSFRLENPYEQLEYALSAMEDPGYEARMESIRYKASGTFVELMERYLTSLKDGGLIFRSLSFRGEPFIQADDIHDYFYSLDHSIPIPNRLRLVAERLMERLKERQTAALEERWVEDDIELLDKDTYLRIYQQLRRKKRFNKDSFDDFEAERAMLAEYVVRERFKPLRNRVKRLNFINLKAVYRQLFADPTFAQAYLEEGDSLPARWSQICTRTLERLDEGEMAYEDATPFLYAVERIRGFQTNVSVRHILIDEAQDYTAFQFAYLKRLFPRAKVTALGDMNQSINAHTSSGGSGFSAVEALYDPEETERVMLTRSYRSTRPIVEFTSMLIPGGESIEPFNRSGEKPTLTTVKDSQALHAHIVERITALKEEGYQTIAVICKTAAESRTAHDALQQFIDIRLMERETSDFEQGVVVIPSYLAKGVEFDAVIVYDGSVSGYGRERERKLFYTVCTRAMHELHLYTIGDWSPFISEEARKRCTVEPE</sequence>
<proteinExistence type="predicted"/>
<evidence type="ECO:0000259" key="7">
    <source>
        <dbReference type="PROSITE" id="PS51198"/>
    </source>
</evidence>
<dbReference type="Pfam" id="PF13538">
    <property type="entry name" value="UvrD_C_2"/>
    <property type="match status" value="1"/>
</dbReference>
<dbReference type="Gene3D" id="3.40.50.300">
    <property type="entry name" value="P-loop containing nucleotide triphosphate hydrolases"/>
    <property type="match status" value="3"/>
</dbReference>
<name>A0ABV6JG55_9BACL</name>
<keyword evidence="9" id="KW-1185">Reference proteome</keyword>
<dbReference type="PROSITE" id="PS51198">
    <property type="entry name" value="UVRD_HELICASE_ATP_BIND"/>
    <property type="match status" value="1"/>
</dbReference>
<dbReference type="InterPro" id="IPR027417">
    <property type="entry name" value="P-loop_NTPase"/>
</dbReference>
<protein>
    <submittedName>
        <fullName evidence="8">RNA polymerase recycling motor HelD</fullName>
    </submittedName>
</protein>
<evidence type="ECO:0000256" key="4">
    <source>
        <dbReference type="ARBA" id="ARBA00022840"/>
    </source>
</evidence>
<keyword evidence="2 5" id="KW-0378">Hydrolase</keyword>
<dbReference type="SUPFAM" id="SSF52540">
    <property type="entry name" value="P-loop containing nucleoside triphosphate hydrolases"/>
    <property type="match status" value="1"/>
</dbReference>
<evidence type="ECO:0000256" key="1">
    <source>
        <dbReference type="ARBA" id="ARBA00022741"/>
    </source>
</evidence>
<evidence type="ECO:0000313" key="9">
    <source>
        <dbReference type="Proteomes" id="UP001589818"/>
    </source>
</evidence>
<evidence type="ECO:0000256" key="3">
    <source>
        <dbReference type="ARBA" id="ARBA00022806"/>
    </source>
</evidence>
<keyword evidence="1 5" id="KW-0547">Nucleotide-binding</keyword>
<dbReference type="PANTHER" id="PTHR11070">
    <property type="entry name" value="UVRD / RECB / PCRA DNA HELICASE FAMILY MEMBER"/>
    <property type="match status" value="1"/>
</dbReference>
<dbReference type="Pfam" id="PF00580">
    <property type="entry name" value="UvrD-helicase"/>
    <property type="match status" value="1"/>
</dbReference>